<reference evidence="1 2" key="1">
    <citation type="submission" date="2016-02" db="EMBL/GenBank/DDBJ databases">
        <title>Band-tailed pigeon sequencing and assembly.</title>
        <authorList>
            <person name="Soares A.E."/>
            <person name="Novak B.J."/>
            <person name="Rice E.S."/>
            <person name="O'Connell B."/>
            <person name="Chang D."/>
            <person name="Weber S."/>
            <person name="Shapiro B."/>
        </authorList>
    </citation>
    <scope>NUCLEOTIDE SEQUENCE [LARGE SCALE GENOMIC DNA]</scope>
    <source>
        <strain evidence="1">BTP2013</strain>
        <tissue evidence="1">Blood</tissue>
    </source>
</reference>
<accession>A0A1V4JBR7</accession>
<gene>
    <name evidence="1" type="ORF">AV530_012639</name>
</gene>
<name>A0A1V4JBR7_PATFA</name>
<dbReference type="Proteomes" id="UP000190648">
    <property type="component" value="Unassembled WGS sequence"/>
</dbReference>
<dbReference type="EMBL" id="LSYS01008075">
    <property type="protein sequence ID" value="OPJ69638.1"/>
    <property type="molecule type" value="Genomic_DNA"/>
</dbReference>
<evidence type="ECO:0000313" key="2">
    <source>
        <dbReference type="Proteomes" id="UP000190648"/>
    </source>
</evidence>
<comment type="caution">
    <text evidence="1">The sequence shown here is derived from an EMBL/GenBank/DDBJ whole genome shotgun (WGS) entry which is preliminary data.</text>
</comment>
<proteinExistence type="predicted"/>
<dbReference type="AlphaFoldDB" id="A0A1V4JBR7"/>
<protein>
    <submittedName>
        <fullName evidence="1">Uncharacterized protein</fullName>
    </submittedName>
</protein>
<evidence type="ECO:0000313" key="1">
    <source>
        <dbReference type="EMBL" id="OPJ69638.1"/>
    </source>
</evidence>
<organism evidence="1 2">
    <name type="scientific">Patagioenas fasciata monilis</name>
    <dbReference type="NCBI Taxonomy" id="372326"/>
    <lineage>
        <taxon>Eukaryota</taxon>
        <taxon>Metazoa</taxon>
        <taxon>Chordata</taxon>
        <taxon>Craniata</taxon>
        <taxon>Vertebrata</taxon>
        <taxon>Euteleostomi</taxon>
        <taxon>Archelosauria</taxon>
        <taxon>Archosauria</taxon>
        <taxon>Dinosauria</taxon>
        <taxon>Saurischia</taxon>
        <taxon>Theropoda</taxon>
        <taxon>Coelurosauria</taxon>
        <taxon>Aves</taxon>
        <taxon>Neognathae</taxon>
        <taxon>Neoaves</taxon>
        <taxon>Columbimorphae</taxon>
        <taxon>Columbiformes</taxon>
        <taxon>Columbidae</taxon>
        <taxon>Patagioenas</taxon>
    </lineage>
</organism>
<keyword evidence="2" id="KW-1185">Reference proteome</keyword>
<sequence length="77" mass="8368">MGSAGNSFVQKKYKKTRDIPAFDILLRVIVGSLLQSKQNTAFQVGFAAATSAGISLLFISKQVLYEILTTATREVSQ</sequence>